<dbReference type="GO" id="GO:0019887">
    <property type="term" value="F:protein kinase regulator activity"/>
    <property type="evidence" value="ECO:0007669"/>
    <property type="project" value="TreeGrafter"/>
</dbReference>
<dbReference type="InterPro" id="IPR016024">
    <property type="entry name" value="ARM-type_fold"/>
</dbReference>
<comment type="similarity">
    <text evidence="1">Belongs to the GCN1 family.</text>
</comment>
<dbReference type="Proteomes" id="UP001177023">
    <property type="component" value="Unassembled WGS sequence"/>
</dbReference>
<protein>
    <recommendedName>
        <fullName evidence="4">TOG domain-containing protein</fullName>
    </recommendedName>
</protein>
<organism evidence="5 6">
    <name type="scientific">Mesorhabditis spiculigera</name>
    <dbReference type="NCBI Taxonomy" id="96644"/>
    <lineage>
        <taxon>Eukaryota</taxon>
        <taxon>Metazoa</taxon>
        <taxon>Ecdysozoa</taxon>
        <taxon>Nematoda</taxon>
        <taxon>Chromadorea</taxon>
        <taxon>Rhabditida</taxon>
        <taxon>Rhabditina</taxon>
        <taxon>Rhabditomorpha</taxon>
        <taxon>Rhabditoidea</taxon>
        <taxon>Rhabditidae</taxon>
        <taxon>Mesorhabditinae</taxon>
        <taxon>Mesorhabditis</taxon>
    </lineage>
</organism>
<dbReference type="Pfam" id="PF24984">
    <property type="entry name" value="HEAT_EF3_GNC1"/>
    <property type="match status" value="1"/>
</dbReference>
<dbReference type="InterPro" id="IPR034085">
    <property type="entry name" value="TOG"/>
</dbReference>
<evidence type="ECO:0000313" key="5">
    <source>
        <dbReference type="EMBL" id="CAJ0577070.1"/>
    </source>
</evidence>
<dbReference type="InterPro" id="IPR056810">
    <property type="entry name" value="GNC1-like_N"/>
</dbReference>
<proteinExistence type="inferred from homology"/>
<dbReference type="Pfam" id="PF24987">
    <property type="entry name" value="HEAT_EF3_N"/>
    <property type="match status" value="2"/>
</dbReference>
<evidence type="ECO:0000256" key="3">
    <source>
        <dbReference type="PROSITE-ProRule" id="PRU00103"/>
    </source>
</evidence>
<dbReference type="Pfam" id="PF23271">
    <property type="entry name" value="HEAT_GCN1"/>
    <property type="match status" value="1"/>
</dbReference>
<dbReference type="EMBL" id="CATQJA010002648">
    <property type="protein sequence ID" value="CAJ0577070.1"/>
    <property type="molecule type" value="Genomic_DNA"/>
</dbReference>
<dbReference type="PANTHER" id="PTHR23346:SF7">
    <property type="entry name" value="STALLED RIBOSOME SENSOR GCN1"/>
    <property type="match status" value="1"/>
</dbReference>
<reference evidence="5" key="1">
    <citation type="submission" date="2023-06" db="EMBL/GenBank/DDBJ databases">
        <authorList>
            <person name="Delattre M."/>
        </authorList>
    </citation>
    <scope>NUCLEOTIDE SEQUENCE</scope>
    <source>
        <strain evidence="5">AF72</strain>
    </source>
</reference>
<dbReference type="SUPFAM" id="SSF48371">
    <property type="entry name" value="ARM repeat"/>
    <property type="match status" value="3"/>
</dbReference>
<dbReference type="InterPro" id="IPR057546">
    <property type="entry name" value="HEAT_GCN1"/>
</dbReference>
<evidence type="ECO:0000313" key="6">
    <source>
        <dbReference type="Proteomes" id="UP001177023"/>
    </source>
</evidence>
<keyword evidence="2" id="KW-0677">Repeat</keyword>
<keyword evidence="6" id="KW-1185">Reference proteome</keyword>
<feature type="repeat" description="HEAT" evidence="3">
    <location>
        <begin position="1474"/>
        <end position="1509"/>
    </location>
</feature>
<dbReference type="GO" id="GO:0005829">
    <property type="term" value="C:cytosol"/>
    <property type="evidence" value="ECO:0007669"/>
    <property type="project" value="TreeGrafter"/>
</dbReference>
<feature type="domain" description="TOG" evidence="4">
    <location>
        <begin position="1304"/>
        <end position="1533"/>
    </location>
</feature>
<dbReference type="PANTHER" id="PTHR23346">
    <property type="entry name" value="TRANSLATIONAL ACTIVATOR GCN1-RELATED"/>
    <property type="match status" value="1"/>
</dbReference>
<dbReference type="Pfam" id="PF25801">
    <property type="entry name" value="HEAT_GCN1_C_2"/>
    <property type="match status" value="1"/>
</dbReference>
<dbReference type="FunFam" id="1.25.10.10:FF:000090">
    <property type="entry name" value="eIF-2-alpha kinase activator GCN1"/>
    <property type="match status" value="1"/>
</dbReference>
<gene>
    <name evidence="5" type="ORF">MSPICULIGERA_LOCUS15349</name>
</gene>
<comment type="caution">
    <text evidence="5">The sequence shown here is derived from an EMBL/GenBank/DDBJ whole genome shotgun (WGS) entry which is preliminary data.</text>
</comment>
<dbReference type="GO" id="GO:0000226">
    <property type="term" value="P:microtubule cytoskeleton organization"/>
    <property type="evidence" value="ECO:0007669"/>
    <property type="project" value="UniProtKB-ARBA"/>
</dbReference>
<evidence type="ECO:0000256" key="1">
    <source>
        <dbReference type="ARBA" id="ARBA00007366"/>
    </source>
</evidence>
<dbReference type="PROSITE" id="PS50077">
    <property type="entry name" value="HEAT_REPEAT"/>
    <property type="match status" value="4"/>
</dbReference>
<sequence length="2600" mass="285335">MTEMDEKPAIEPETTGEEGALSIEEEIKECGRKLAQALAASSTKAHQQAATALCRALDRVNGDELNELYIKGFIGLAVNGAKRFHFRETLHALWKLVTLLFRLNKEVTLRRLANSIIAAFPDLPNISATIGSSAISPFKWLTRGATGQLSDEDLTLTISALSSLAYYSTTSPASSRYFKKSLKPWISEFSADRIVPSIKKLQAEPANALRLLAFISFVDQVNAAHSIKKIASADFKELLVPHVKKSLLRSPEVALFGVKPLVENVTFDLDDFVAEILAGAQGSLLGHEVAVDVVAALAIGSKDVKNVEKIADTLFAQIAAAKAADVKVGLLKGVARCAATKAQRGAGFDKAGLEIITKTLKVNDGSEEVVRAQWKAIATWAAKMEADSGTEKAFQEASKVPAASKHIVLSGLSDLLETRSISKLPSTAEKSLWSDVEASQKEPLDAISLASILLRTEDVGSDRWTNLLKKLSGNETIFKPKTLGSIDTTTASKWLYVVERLLADGNDIAKSSVGIRSLVLLLLWPASEIRKQARAAVGRLIEKRGLDFAGALAEQTYSEAVSGSADENIRKAKHSSPVSDQWLIPGEWFVQLAETLLITGKTELGSLAIHTLLLASIPRLVEVDGSVWLRWIHSLQQKGENRDWMKSDAFRTQVVEKVLKCTHRNVRDNALITLVSSGIAELKADLWRHIERDLMLVDVPALLKVQDREVAIFRTPAGRLHNTEVLEIDESKDRNVKRENKAYSFADQQAEIEIRRELAERMRKEGKLTPKQKAVMEKELVKEAEVRAELQVIYATAELALDEARAMVNADHQGAFQNSHLLFERGLPLTKSPLIAKEAAQLLYAYRDATLSGSDGALADKVGYWTLRLIDSKWLPDTYTGGDLEEALKKLLSLLQERAFVLDTGEDEDDLLILCEDMVSPAEILLLYPLVKGLIQGSFSYDVKSGALNFIKSALNRNFLRDDSVLQIPILEYGELLLTFIAKSEDDLAKNIATSALTNLVVLVNDTGDTGDRVKSLISRLMKALGEEPKPEIRSSVLQVLSANQLITRLVTADEGGSFTTYCMSRLFIARFDAVESVASAAQALWTSAMLHRATHMFEFLVEECASPFDFTREASGRALVDLLETFPEKRAETIANLEQLYQRLLEDSTAKVDDMGRRKEVNDEWPRRFGMANALHLISSTVTEEEAEKLIHVVVPGGLNDVSGPVRQALLAAAVEATNRHGRAVMGRLLPFLEGMLDNTPDGQAHDNLRQGLVVLLGTLAQHIDKKSEKVRAIVNRLMETLSTPSQTVQESVGRCLAPLVPALAGSVKELVGRLQKILFEGSSYGERRGAAFGIAGFVKGLGMIGLRDLELMPVIMAALSDKKNEKRKEGALLALEIMCSTIGRLFEPYMVKALPTLLVCFGDSNNEIRQAAEDTARAMMGSLTKYGTKLVLPALLTALDDEAWRTKCAAAELLGNMAHCAPDQLSSCLPSIVPKLIEVVTDSHVKVRASGEKALREIAKVIKNPEILGVVNKIMLGLIDPATKTSMSLQTILNTKFIHYIDAPSLALIMPVVRRAFEDRNSETRRFAAQIISNIYSLTDNKDMEPYLASLVPGIQKSLMDPVPEIRAVAAKALGAIISKSAGTTSEKLREEIIPWLKEKLVAEQSTVDRSGAAQGLSEVLAGVGQEQLDHVMPEIIAATEDSNVSAETRDGYILMYIYLPMVFGDRFVQYLPQVVPPILRALADENEYVRASALKAGQRLIAQFCSQARKYLLPQLQRALFDENWRIRHASVQLIGDFLFNISGISGKSTTDTANDDDTMGMEQASKQITRALGQKTRDEVLSGLYLARSDVALVVRNAASHVWKMVVSNTPRTVREMMKVLFEDVVACLASDVEERQQMGARCLGELVRKMGEKILNEVLPILEFNLASEDLSKRVGVAVALHEIIDNVTKDVLQHYFEQIVGPIRKALTDEEPMVREEAAITFSRFYLFIGNDALDEIIAPLLEKLTPDQEYVLAGLCSVMEKNSKQMLPYLLPKLTRPPVNVHALCSLAAVAGDSLNRQLPKILDSLLVNCKSNDASDPMIESCEKVVVAVEDEEGVPLLLDYLIGKAAKGNVPSAVLLRSFIDKGQSSLGDYIEDILPGILQLYASSNEQIVENAILSLIGVMRQADQKEQMSLIPLIRKQVNMLVVGAKGKQVPGFLHPKSLNPLIGAIREGILSGGIETKEISGEVLAQLLNASSPEAIKAHVVVVTGSLIRVLGDRYPPNVKLLILQPLSLLLDKVETFMKPFLPQLQTTFVKALQEPASKQVRLVAAGGLRRLLKIHPKPEPMIVDLWKVLEARQDFELMETTFVAARTLLPSCIAKLSKPVIDEGLRVCALTFNKAVDAPNELDNNLTMVSGSLLGELAVLSGQESTQDIFKDTESNAKPRIRQAKAYAFQQMCLTDGKKIWANHEAECRSAIQACLSGDFVTSQAALRAAGYLLIAQGDEPSKDLMTMIAKGLNHQHLDVRRTVSVVLGNVFAAHAEPFPTDVLKTVVPALVNGSKESNSAVRSAAETALVHAFKLFKDKSVYEAYLETEKGGPRQSLEEVHDRTLKRIVKHNEYDLEKMNNIITAP</sequence>
<accession>A0AA36CX98</accession>
<dbReference type="InterPro" id="IPR021133">
    <property type="entry name" value="HEAT_type_2"/>
</dbReference>
<feature type="repeat" description="HEAT" evidence="3">
    <location>
        <begin position="1945"/>
        <end position="1982"/>
    </location>
</feature>
<feature type="non-terminal residue" evidence="5">
    <location>
        <position position="1"/>
    </location>
</feature>
<evidence type="ECO:0000256" key="2">
    <source>
        <dbReference type="ARBA" id="ARBA00022737"/>
    </source>
</evidence>
<dbReference type="Pfam" id="PF24993">
    <property type="entry name" value="GNC1_N"/>
    <property type="match status" value="1"/>
</dbReference>
<feature type="repeat" description="HEAT" evidence="3">
    <location>
        <begin position="1551"/>
        <end position="1589"/>
    </location>
</feature>
<dbReference type="SMART" id="SM01349">
    <property type="entry name" value="TOG"/>
    <property type="match status" value="1"/>
</dbReference>
<evidence type="ECO:0000259" key="4">
    <source>
        <dbReference type="SMART" id="SM01349"/>
    </source>
</evidence>
<dbReference type="InterPro" id="IPR011989">
    <property type="entry name" value="ARM-like"/>
</dbReference>
<dbReference type="FunFam" id="1.25.10.10:FF:000096">
    <property type="entry name" value="eIF-2-alpha kinase activator gcn1"/>
    <property type="match status" value="1"/>
</dbReference>
<name>A0AA36CX98_9BILA</name>
<dbReference type="Gene3D" id="1.25.10.10">
    <property type="entry name" value="Leucine-rich Repeat Variant"/>
    <property type="match status" value="5"/>
</dbReference>
<feature type="repeat" description="HEAT" evidence="3">
    <location>
        <begin position="1593"/>
        <end position="1631"/>
    </location>
</feature>
<dbReference type="GO" id="GO:0034198">
    <property type="term" value="P:cellular response to amino acid starvation"/>
    <property type="evidence" value="ECO:0007669"/>
    <property type="project" value="TreeGrafter"/>
</dbReference>
<dbReference type="GO" id="GO:0006417">
    <property type="term" value="P:regulation of translation"/>
    <property type="evidence" value="ECO:0007669"/>
    <property type="project" value="TreeGrafter"/>
</dbReference>